<dbReference type="Pfam" id="PF00893">
    <property type="entry name" value="Multi_Drug_Res"/>
    <property type="match status" value="1"/>
</dbReference>
<feature type="transmembrane region" description="Helical" evidence="9">
    <location>
        <begin position="61"/>
        <end position="82"/>
    </location>
</feature>
<sequence>MNPSVITYGALALAIICETIATTSLKQSEQFTRLVPSLITVFGYACAFYLLSVTLKAMPVGIAYAIWSGAGIILLSIIGIVIYKQRLDLSACIGLGFIVLGILIINIMSKTGAH</sequence>
<dbReference type="GO" id="GO:0031460">
    <property type="term" value="P:glycine betaine transport"/>
    <property type="evidence" value="ECO:0007669"/>
    <property type="project" value="TreeGrafter"/>
</dbReference>
<dbReference type="KEGG" id="agl:PYTT_1177"/>
<feature type="transmembrane region" description="Helical" evidence="9">
    <location>
        <begin position="6"/>
        <end position="25"/>
    </location>
</feature>
<evidence type="ECO:0000256" key="5">
    <source>
        <dbReference type="ARBA" id="ARBA00022989"/>
    </source>
</evidence>
<reference evidence="11" key="1">
    <citation type="submission" date="2016-09" db="EMBL/GenBank/DDBJ databases">
        <authorList>
            <person name="Koehorst J."/>
        </authorList>
    </citation>
    <scope>NUCLEOTIDE SEQUENCE [LARGE SCALE GENOMIC DNA]</scope>
</reference>
<keyword evidence="3" id="KW-1003">Cell membrane</keyword>
<dbReference type="InterPro" id="IPR045324">
    <property type="entry name" value="Small_multidrug_res"/>
</dbReference>
<keyword evidence="11" id="KW-1185">Reference proteome</keyword>
<dbReference type="GO" id="GO:1990961">
    <property type="term" value="P:xenobiotic detoxification by transmembrane export across the plasma membrane"/>
    <property type="evidence" value="ECO:0007669"/>
    <property type="project" value="UniProtKB-ARBA"/>
</dbReference>
<dbReference type="FunFam" id="1.10.3730.20:FF:000001">
    <property type="entry name" value="Quaternary ammonium compound resistance transporter SugE"/>
    <property type="match status" value="1"/>
</dbReference>
<dbReference type="InterPro" id="IPR000390">
    <property type="entry name" value="Small_drug/metabolite_transptr"/>
</dbReference>
<dbReference type="STRING" id="1679444.PYTT_1177"/>
<dbReference type="GO" id="GO:0015220">
    <property type="term" value="F:choline transmembrane transporter activity"/>
    <property type="evidence" value="ECO:0007669"/>
    <property type="project" value="TreeGrafter"/>
</dbReference>
<proteinExistence type="inferred from homology"/>
<gene>
    <name evidence="10" type="ORF">PYTT_1177</name>
</gene>
<dbReference type="InterPro" id="IPR037185">
    <property type="entry name" value="EmrE-like"/>
</dbReference>
<evidence type="ECO:0000256" key="2">
    <source>
        <dbReference type="ARBA" id="ARBA00022448"/>
    </source>
</evidence>
<evidence type="ECO:0000256" key="1">
    <source>
        <dbReference type="ARBA" id="ARBA00004651"/>
    </source>
</evidence>
<dbReference type="PANTHER" id="PTHR30561:SF1">
    <property type="entry name" value="MULTIDRUG TRANSPORTER EMRE"/>
    <property type="match status" value="1"/>
</dbReference>
<dbReference type="GO" id="GO:0015199">
    <property type="term" value="F:amino-acid betaine transmembrane transporter activity"/>
    <property type="evidence" value="ECO:0007669"/>
    <property type="project" value="TreeGrafter"/>
</dbReference>
<feature type="transmembrane region" description="Helical" evidence="9">
    <location>
        <begin position="37"/>
        <end position="55"/>
    </location>
</feature>
<evidence type="ECO:0000256" key="6">
    <source>
        <dbReference type="ARBA" id="ARBA00023136"/>
    </source>
</evidence>
<evidence type="ECO:0000256" key="7">
    <source>
        <dbReference type="ARBA" id="ARBA00038032"/>
    </source>
</evidence>
<evidence type="ECO:0000313" key="11">
    <source>
        <dbReference type="Proteomes" id="UP000176204"/>
    </source>
</evidence>
<dbReference type="Proteomes" id="UP000176204">
    <property type="component" value="Chromosome I"/>
</dbReference>
<dbReference type="SUPFAM" id="SSF103481">
    <property type="entry name" value="Multidrug resistance efflux transporter EmrE"/>
    <property type="match status" value="1"/>
</dbReference>
<dbReference type="RefSeq" id="WP_067776124.1">
    <property type="nucleotide sequence ID" value="NZ_LIGX01000026.1"/>
</dbReference>
<feature type="transmembrane region" description="Helical" evidence="9">
    <location>
        <begin position="89"/>
        <end position="108"/>
    </location>
</feature>
<keyword evidence="2" id="KW-0813">Transport</keyword>
<keyword evidence="5 9" id="KW-1133">Transmembrane helix</keyword>
<comment type="similarity">
    <text evidence="7 8">Belongs to the drug/metabolite transporter (DMT) superfamily. Small multidrug resistance (SMR) (TC 2.A.7.1) family.</text>
</comment>
<evidence type="ECO:0000256" key="3">
    <source>
        <dbReference type="ARBA" id="ARBA00022475"/>
    </source>
</evidence>
<dbReference type="GO" id="GO:0015297">
    <property type="term" value="F:antiporter activity"/>
    <property type="evidence" value="ECO:0007669"/>
    <property type="project" value="TreeGrafter"/>
</dbReference>
<protein>
    <submittedName>
        <fullName evidence="10">Small multidrug resistance protein</fullName>
    </submittedName>
</protein>
<keyword evidence="4 8" id="KW-0812">Transmembrane</keyword>
<comment type="subcellular location">
    <subcellularLocation>
        <location evidence="1 8">Cell membrane</location>
        <topology evidence="1 8">Multi-pass membrane protein</topology>
    </subcellularLocation>
</comment>
<name>A0A1C7PBR2_9BACT</name>
<dbReference type="PATRIC" id="fig|1679444.3.peg.710"/>
<organism evidence="10 11">
    <name type="scientific">Akkermansia glycaniphila</name>
    <dbReference type="NCBI Taxonomy" id="1679444"/>
    <lineage>
        <taxon>Bacteria</taxon>
        <taxon>Pseudomonadati</taxon>
        <taxon>Verrucomicrobiota</taxon>
        <taxon>Verrucomicrobiia</taxon>
        <taxon>Verrucomicrobiales</taxon>
        <taxon>Akkermansiaceae</taxon>
        <taxon>Akkermansia</taxon>
    </lineage>
</organism>
<accession>A0A1C7PBR2</accession>
<keyword evidence="6 9" id="KW-0472">Membrane</keyword>
<dbReference type="PANTHER" id="PTHR30561">
    <property type="entry name" value="SMR FAMILY PROTON-DEPENDENT DRUG EFFLUX TRANSPORTER SUGE"/>
    <property type="match status" value="1"/>
</dbReference>
<dbReference type="AlphaFoldDB" id="A0A1C7PBR2"/>
<evidence type="ECO:0000256" key="4">
    <source>
        <dbReference type="ARBA" id="ARBA00022692"/>
    </source>
</evidence>
<evidence type="ECO:0000256" key="9">
    <source>
        <dbReference type="SAM" id="Phobius"/>
    </source>
</evidence>
<evidence type="ECO:0000313" key="10">
    <source>
        <dbReference type="EMBL" id="SEH84658.1"/>
    </source>
</evidence>
<dbReference type="Gene3D" id="1.10.3730.20">
    <property type="match status" value="1"/>
</dbReference>
<evidence type="ECO:0000256" key="8">
    <source>
        <dbReference type="RuleBase" id="RU003942"/>
    </source>
</evidence>
<dbReference type="EMBL" id="LT629973">
    <property type="protein sequence ID" value="SEH84658.1"/>
    <property type="molecule type" value="Genomic_DNA"/>
</dbReference>
<dbReference type="GO" id="GO:0005886">
    <property type="term" value="C:plasma membrane"/>
    <property type="evidence" value="ECO:0007669"/>
    <property type="project" value="UniProtKB-SubCell"/>
</dbReference>